<keyword evidence="2" id="KW-0472">Membrane</keyword>
<proteinExistence type="predicted"/>
<feature type="compositionally biased region" description="Low complexity" evidence="1">
    <location>
        <begin position="41"/>
        <end position="54"/>
    </location>
</feature>
<feature type="region of interest" description="Disordered" evidence="1">
    <location>
        <begin position="32"/>
        <end position="85"/>
    </location>
</feature>
<gene>
    <name evidence="2" type="primary">TMIE</name>
</gene>
<reference evidence="2" key="2">
    <citation type="submission" date="2016-06" db="EMBL/GenBank/DDBJ databases">
        <title>The genome of a short-lived fish provides insights into sex chromosome evolution and the genetic control of aging.</title>
        <authorList>
            <person name="Reichwald K."/>
            <person name="Felder M."/>
            <person name="Petzold A."/>
            <person name="Koch P."/>
            <person name="Groth M."/>
            <person name="Platzer M."/>
        </authorList>
    </citation>
    <scope>NUCLEOTIDE SEQUENCE</scope>
    <source>
        <tissue evidence="2">Brain</tissue>
    </source>
</reference>
<sequence>MSNFMKGLGGDGGIAKTIGTKAGEVVEETVNKVMGGKGGQNKEQQGGNKEQAAAGEGGNQAAGQGGSEGKGQGVDLNKIAGGFFK</sequence>
<evidence type="ECO:0000256" key="1">
    <source>
        <dbReference type="SAM" id="MobiDB-lite"/>
    </source>
</evidence>
<keyword evidence="2" id="KW-0812">Transmembrane</keyword>
<feature type="compositionally biased region" description="Gly residues" evidence="1">
    <location>
        <begin position="55"/>
        <end position="72"/>
    </location>
</feature>
<name>A0A1A7WT38_9TELE</name>
<dbReference type="EMBL" id="HADW01007421">
    <property type="protein sequence ID" value="SBP08821.1"/>
    <property type="molecule type" value="Transcribed_RNA"/>
</dbReference>
<dbReference type="AlphaFoldDB" id="A0A1A7WT38"/>
<protein>
    <submittedName>
        <fullName evidence="2">Transmembrane inner ear</fullName>
    </submittedName>
</protein>
<organism evidence="2">
    <name type="scientific">Iconisemion striatum</name>
    <dbReference type="NCBI Taxonomy" id="60296"/>
    <lineage>
        <taxon>Eukaryota</taxon>
        <taxon>Metazoa</taxon>
        <taxon>Chordata</taxon>
        <taxon>Craniata</taxon>
        <taxon>Vertebrata</taxon>
        <taxon>Euteleostomi</taxon>
        <taxon>Actinopterygii</taxon>
        <taxon>Neopterygii</taxon>
        <taxon>Teleostei</taxon>
        <taxon>Neoteleostei</taxon>
        <taxon>Acanthomorphata</taxon>
        <taxon>Ovalentaria</taxon>
        <taxon>Atherinomorphae</taxon>
        <taxon>Cyprinodontiformes</taxon>
        <taxon>Nothobranchiidae</taxon>
        <taxon>Iconisemion</taxon>
    </lineage>
</organism>
<reference evidence="2" key="1">
    <citation type="submission" date="2016-05" db="EMBL/GenBank/DDBJ databases">
        <authorList>
            <person name="Lavstsen T."/>
            <person name="Jespersen J.S."/>
        </authorList>
    </citation>
    <scope>NUCLEOTIDE SEQUENCE</scope>
    <source>
        <tissue evidence="2">Brain</tissue>
    </source>
</reference>
<accession>A0A1A7WT38</accession>
<evidence type="ECO:0000313" key="2">
    <source>
        <dbReference type="EMBL" id="SBP08821.1"/>
    </source>
</evidence>